<dbReference type="Proteomes" id="UP000037594">
    <property type="component" value="Unassembled WGS sequence"/>
</dbReference>
<dbReference type="PROSITE" id="PS51257">
    <property type="entry name" value="PROKAR_LIPOPROTEIN"/>
    <property type="match status" value="1"/>
</dbReference>
<organism evidence="3 4">
    <name type="scientific">Mycolicibacterium conceptionense</name>
    <dbReference type="NCBI Taxonomy" id="451644"/>
    <lineage>
        <taxon>Bacteria</taxon>
        <taxon>Bacillati</taxon>
        <taxon>Actinomycetota</taxon>
        <taxon>Actinomycetes</taxon>
        <taxon>Mycobacteriales</taxon>
        <taxon>Mycobacteriaceae</taxon>
        <taxon>Mycolicibacterium</taxon>
    </lineage>
</organism>
<gene>
    <name evidence="3" type="ORF">ACT17_27590</name>
</gene>
<protein>
    <recommendedName>
        <fullName evidence="5">EfeO-type cupredoxin-like domain-containing protein</fullName>
    </recommendedName>
</protein>
<evidence type="ECO:0000256" key="2">
    <source>
        <dbReference type="SAM" id="SignalP"/>
    </source>
</evidence>
<evidence type="ECO:0000313" key="4">
    <source>
        <dbReference type="Proteomes" id="UP000037594"/>
    </source>
</evidence>
<keyword evidence="2" id="KW-0732">Signal</keyword>
<feature type="compositionally biased region" description="Polar residues" evidence="1">
    <location>
        <begin position="27"/>
        <end position="55"/>
    </location>
</feature>
<dbReference type="AlphaFoldDB" id="A0A0J8U005"/>
<dbReference type="Gene3D" id="2.60.40.420">
    <property type="entry name" value="Cupredoxins - blue copper proteins"/>
    <property type="match status" value="1"/>
</dbReference>
<feature type="chain" id="PRO_5039472619" description="EfeO-type cupredoxin-like domain-containing protein" evidence="2">
    <location>
        <begin position="23"/>
        <end position="146"/>
    </location>
</feature>
<sequence>MINLKSSVIALTSALAVLTAGCGGSGESQKTDGSAGSATPSATTVNPSDMTNQQQAPTRLLIDVTIKGGQVTPTNKPLQGKVGEPIVVRVNSDAADELHVHSNPEHSFKIEPRNGQQFQFTVDVPGTVDIELHQLNRTIASVQVQQ</sequence>
<dbReference type="EMBL" id="LFOD01000037">
    <property type="protein sequence ID" value="KMV14986.1"/>
    <property type="molecule type" value="Genomic_DNA"/>
</dbReference>
<dbReference type="InterPro" id="IPR008972">
    <property type="entry name" value="Cupredoxin"/>
</dbReference>
<dbReference type="RefSeq" id="WP_019344808.1">
    <property type="nucleotide sequence ID" value="NZ_AGSZ01000198.1"/>
</dbReference>
<comment type="caution">
    <text evidence="3">The sequence shown here is derived from an EMBL/GenBank/DDBJ whole genome shotgun (WGS) entry which is preliminary data.</text>
</comment>
<accession>A0A0J8U005</accession>
<name>A0A0J8U005_9MYCO</name>
<feature type="signal peptide" evidence="2">
    <location>
        <begin position="1"/>
        <end position="22"/>
    </location>
</feature>
<proteinExistence type="predicted"/>
<evidence type="ECO:0008006" key="5">
    <source>
        <dbReference type="Google" id="ProtNLM"/>
    </source>
</evidence>
<dbReference type="PATRIC" id="fig|451644.5.peg.5690"/>
<reference evidence="3 4" key="1">
    <citation type="submission" date="2015-06" db="EMBL/GenBank/DDBJ databases">
        <title>Genome sequence of Mycobacterium conceptionense strain MLE.</title>
        <authorList>
            <person name="Greninger A.L."/>
            <person name="Cunningham G."/>
            <person name="Chiu C.Y."/>
            <person name="Miller S."/>
        </authorList>
    </citation>
    <scope>NUCLEOTIDE SEQUENCE [LARGE SCALE GENOMIC DNA]</scope>
    <source>
        <strain evidence="3 4">MLE</strain>
    </source>
</reference>
<feature type="region of interest" description="Disordered" evidence="1">
    <location>
        <begin position="21"/>
        <end position="55"/>
    </location>
</feature>
<evidence type="ECO:0000256" key="1">
    <source>
        <dbReference type="SAM" id="MobiDB-lite"/>
    </source>
</evidence>
<dbReference type="OrthoDB" id="3748691at2"/>
<evidence type="ECO:0000313" key="3">
    <source>
        <dbReference type="EMBL" id="KMV14986.1"/>
    </source>
</evidence>